<dbReference type="Pfam" id="PF07521">
    <property type="entry name" value="RMMBL"/>
    <property type="match status" value="1"/>
</dbReference>
<feature type="domain" description="Metallo-beta-lactamase" evidence="2">
    <location>
        <begin position="18"/>
        <end position="247"/>
    </location>
</feature>
<keyword evidence="5" id="KW-1185">Reference proteome</keyword>
<dbReference type="InterPro" id="IPR011108">
    <property type="entry name" value="RMMBL"/>
</dbReference>
<dbReference type="RefSeq" id="WP_084121531.1">
    <property type="nucleotide sequence ID" value="NZ_LT838813.1"/>
</dbReference>
<dbReference type="CDD" id="cd16295">
    <property type="entry name" value="TTHA0252-CPSF-like_MBL-fold"/>
    <property type="match status" value="1"/>
</dbReference>
<dbReference type="Proteomes" id="UP000192333">
    <property type="component" value="Chromosome I"/>
</dbReference>
<evidence type="ECO:0000256" key="1">
    <source>
        <dbReference type="ARBA" id="ARBA00022801"/>
    </source>
</evidence>
<dbReference type="SMART" id="SM00849">
    <property type="entry name" value="Lactamase_B"/>
    <property type="match status" value="1"/>
</dbReference>
<dbReference type="EMBL" id="LT838813">
    <property type="protein sequence ID" value="SMD44744.1"/>
    <property type="molecule type" value="Genomic_DNA"/>
</dbReference>
<protein>
    <submittedName>
        <fullName evidence="4">Metallo-beta-lactamase family protein</fullName>
    </submittedName>
</protein>
<dbReference type="STRING" id="758820.SAMN00777080_3373"/>
<evidence type="ECO:0000313" key="5">
    <source>
        <dbReference type="Proteomes" id="UP000192333"/>
    </source>
</evidence>
<keyword evidence="1" id="KW-0378">Hydrolase</keyword>
<dbReference type="OrthoDB" id="9803916at2"/>
<dbReference type="AlphaFoldDB" id="A0A1W2H7K1"/>
<evidence type="ECO:0000259" key="2">
    <source>
        <dbReference type="SMART" id="SM00849"/>
    </source>
</evidence>
<reference evidence="5" key="1">
    <citation type="submission" date="2017-04" db="EMBL/GenBank/DDBJ databases">
        <authorList>
            <person name="Varghese N."/>
            <person name="Submissions S."/>
        </authorList>
    </citation>
    <scope>NUCLEOTIDE SEQUENCE [LARGE SCALE GENOMIC DNA]</scope>
    <source>
        <strain evidence="5">DSM 16537</strain>
    </source>
</reference>
<dbReference type="SMART" id="SM01027">
    <property type="entry name" value="Beta-Casp"/>
    <property type="match status" value="1"/>
</dbReference>
<dbReference type="InterPro" id="IPR022712">
    <property type="entry name" value="Beta_Casp"/>
</dbReference>
<dbReference type="PANTHER" id="PTHR11203:SF37">
    <property type="entry name" value="INTEGRATOR COMPLEX SUBUNIT 11"/>
    <property type="match status" value="1"/>
</dbReference>
<evidence type="ECO:0000313" key="4">
    <source>
        <dbReference type="EMBL" id="SMD44744.1"/>
    </source>
</evidence>
<dbReference type="GO" id="GO:0004521">
    <property type="term" value="F:RNA endonuclease activity"/>
    <property type="evidence" value="ECO:0007669"/>
    <property type="project" value="TreeGrafter"/>
</dbReference>
<proteinExistence type="predicted"/>
<sequence>MSNNTINIQFLGAAGTVTGSKYLITAFGKNILIDCGLFQGLKELRLLNWEPLSFPPAQIDVVLLTHAHLDHTGYLPRLVKEGFTGNIVGTSPTLQVAEIILKDSAKIQEEDAIRANKHKYSRHKPALPLYGLDDVEATLPLMKSKPLNEWFHINENIRYRFRYNGHIIGATFIELQIGDKLLVFSGDIGREIDPLLFPPEKPEHADILFIEATYGNRLHPNRQAIDALQELINRCTNRNGTIIIPSFSVERTQLLMYLFWQLKKSGRMKDIPIYMDSPMGRNVLEVFHKNTSWHKLSNEECSEMCSEIRRIKTMDETHALAADSSPKIIIAGSGMAAGGRVLTYFTKYLSDENATILLVGFQAEGTRGRALLEGAKEIKLYGKYFQVKATIENIEGLSGHADQNGLIDWMDKLKSMPEKIFIVHSEKEGAEGLRKKVKEIYKWECAIPSLNELINLQINKT</sequence>
<evidence type="ECO:0000259" key="3">
    <source>
        <dbReference type="SMART" id="SM01027"/>
    </source>
</evidence>
<organism evidence="4 5">
    <name type="scientific">Aquiflexum balticum DSM 16537</name>
    <dbReference type="NCBI Taxonomy" id="758820"/>
    <lineage>
        <taxon>Bacteria</taxon>
        <taxon>Pseudomonadati</taxon>
        <taxon>Bacteroidota</taxon>
        <taxon>Cytophagia</taxon>
        <taxon>Cytophagales</taxon>
        <taxon>Cyclobacteriaceae</taxon>
        <taxon>Aquiflexum</taxon>
    </lineage>
</organism>
<feature type="domain" description="Beta-Casp" evidence="3">
    <location>
        <begin position="252"/>
        <end position="371"/>
    </location>
</feature>
<dbReference type="InterPro" id="IPR036866">
    <property type="entry name" value="RibonucZ/Hydroxyglut_hydro"/>
</dbReference>
<dbReference type="InterPro" id="IPR001279">
    <property type="entry name" value="Metallo-B-lactamas"/>
</dbReference>
<dbReference type="GO" id="GO:0016787">
    <property type="term" value="F:hydrolase activity"/>
    <property type="evidence" value="ECO:0007669"/>
    <property type="project" value="UniProtKB-KW"/>
</dbReference>
<dbReference type="PANTHER" id="PTHR11203">
    <property type="entry name" value="CLEAVAGE AND POLYADENYLATION SPECIFICITY FACTOR FAMILY MEMBER"/>
    <property type="match status" value="1"/>
</dbReference>
<dbReference type="Gene3D" id="3.60.15.10">
    <property type="entry name" value="Ribonuclease Z/Hydroxyacylglutathione hydrolase-like"/>
    <property type="match status" value="1"/>
</dbReference>
<dbReference type="SUPFAM" id="SSF56281">
    <property type="entry name" value="Metallo-hydrolase/oxidoreductase"/>
    <property type="match status" value="1"/>
</dbReference>
<accession>A0A1W2H7K1</accession>
<gene>
    <name evidence="4" type="ORF">SAMN00777080_3373</name>
</gene>
<dbReference type="Pfam" id="PF10996">
    <property type="entry name" value="Beta-Casp"/>
    <property type="match status" value="1"/>
</dbReference>
<dbReference type="InterPro" id="IPR050698">
    <property type="entry name" value="MBL"/>
</dbReference>
<name>A0A1W2H7K1_9BACT</name>
<dbReference type="Pfam" id="PF00753">
    <property type="entry name" value="Lactamase_B"/>
    <property type="match status" value="1"/>
</dbReference>
<dbReference type="Gene3D" id="3.40.50.10890">
    <property type="match status" value="1"/>
</dbReference>